<dbReference type="InterPro" id="IPR003594">
    <property type="entry name" value="HATPase_dom"/>
</dbReference>
<dbReference type="AlphaFoldDB" id="A0A9W7AXB5"/>
<dbReference type="SUPFAM" id="SSF55874">
    <property type="entry name" value="ATPase domain of HSP90 chaperone/DNA topoisomerase II/histidine kinase"/>
    <property type="match status" value="1"/>
</dbReference>
<proteinExistence type="predicted"/>
<dbReference type="EMBL" id="BRXY01000211">
    <property type="protein sequence ID" value="GMH77685.1"/>
    <property type="molecule type" value="Genomic_DNA"/>
</dbReference>
<evidence type="ECO:0000259" key="1">
    <source>
        <dbReference type="Pfam" id="PF02518"/>
    </source>
</evidence>
<protein>
    <recommendedName>
        <fullName evidence="1">Histidine kinase/HSP90-like ATPase domain-containing protein</fullName>
    </recommendedName>
</protein>
<sequence>MGVKGLSEILVMVRSLEEKERGWIDERHSTRNILSSLRVLSKLARRKVDSGSENDVKELLGTIDERIGAIDFGGRVLEGKEVFFPEDKGREVVKGLKPMAEEKEKRISLISESRALTFSPYAPVLEELITNAIKYGTGNDILVKIEQRDEMVVTTVESEGDECGTEIWGRGVGTGTGIGLDYVRRCVENVGGKVWLEREGGWNKFGFEIEGKGR</sequence>
<evidence type="ECO:0000313" key="2">
    <source>
        <dbReference type="EMBL" id="GMH77685.1"/>
    </source>
</evidence>
<feature type="domain" description="Histidine kinase/HSP90-like ATPase" evidence="1">
    <location>
        <begin position="124"/>
        <end position="208"/>
    </location>
</feature>
<reference evidence="3" key="1">
    <citation type="journal article" date="2023" name="Commun. Biol.">
        <title>Genome analysis of Parmales, the sister group of diatoms, reveals the evolutionary specialization of diatoms from phago-mixotrophs to photoautotrophs.</title>
        <authorList>
            <person name="Ban H."/>
            <person name="Sato S."/>
            <person name="Yoshikawa S."/>
            <person name="Yamada K."/>
            <person name="Nakamura Y."/>
            <person name="Ichinomiya M."/>
            <person name="Sato N."/>
            <person name="Blanc-Mathieu R."/>
            <person name="Endo H."/>
            <person name="Kuwata A."/>
            <person name="Ogata H."/>
        </authorList>
    </citation>
    <scope>NUCLEOTIDE SEQUENCE [LARGE SCALE GENOMIC DNA]</scope>
    <source>
        <strain evidence="3">NIES 3701</strain>
    </source>
</reference>
<name>A0A9W7AXB5_9STRA</name>
<dbReference type="OrthoDB" id="10471533at2759"/>
<comment type="caution">
    <text evidence="2">The sequence shown here is derived from an EMBL/GenBank/DDBJ whole genome shotgun (WGS) entry which is preliminary data.</text>
</comment>
<keyword evidence="3" id="KW-1185">Reference proteome</keyword>
<dbReference type="CDD" id="cd00075">
    <property type="entry name" value="HATPase"/>
    <property type="match status" value="1"/>
</dbReference>
<gene>
    <name evidence="2" type="ORF">TrST_g7561</name>
</gene>
<organism evidence="2 3">
    <name type="scientific">Triparma strigata</name>
    <dbReference type="NCBI Taxonomy" id="1606541"/>
    <lineage>
        <taxon>Eukaryota</taxon>
        <taxon>Sar</taxon>
        <taxon>Stramenopiles</taxon>
        <taxon>Ochrophyta</taxon>
        <taxon>Bolidophyceae</taxon>
        <taxon>Parmales</taxon>
        <taxon>Triparmaceae</taxon>
        <taxon>Triparma</taxon>
    </lineage>
</organism>
<dbReference type="InterPro" id="IPR036890">
    <property type="entry name" value="HATPase_C_sf"/>
</dbReference>
<dbReference type="Pfam" id="PF02518">
    <property type="entry name" value="HATPase_c"/>
    <property type="match status" value="1"/>
</dbReference>
<dbReference type="Proteomes" id="UP001165085">
    <property type="component" value="Unassembled WGS sequence"/>
</dbReference>
<evidence type="ECO:0000313" key="3">
    <source>
        <dbReference type="Proteomes" id="UP001165085"/>
    </source>
</evidence>
<accession>A0A9W7AXB5</accession>
<dbReference type="Gene3D" id="3.30.565.10">
    <property type="entry name" value="Histidine kinase-like ATPase, C-terminal domain"/>
    <property type="match status" value="1"/>
</dbReference>